<evidence type="ECO:0000313" key="5">
    <source>
        <dbReference type="EMBL" id="EMC98460.1"/>
    </source>
</evidence>
<evidence type="ECO:0000256" key="1">
    <source>
        <dbReference type="ARBA" id="ARBA00004173"/>
    </source>
</evidence>
<dbReference type="InterPro" id="IPR024319">
    <property type="entry name" value="ATPase_expression_mit"/>
</dbReference>
<feature type="compositionally biased region" description="Acidic residues" evidence="4">
    <location>
        <begin position="638"/>
        <end position="654"/>
    </location>
</feature>
<dbReference type="Pfam" id="PF12921">
    <property type="entry name" value="ATP13"/>
    <property type="match status" value="1"/>
</dbReference>
<evidence type="ECO:0000256" key="3">
    <source>
        <dbReference type="ARBA" id="ARBA00023128"/>
    </source>
</evidence>
<gene>
    <name evidence="5" type="ORF">BAUCODRAFT_67671</name>
</gene>
<dbReference type="eggNOG" id="ENOG502SN7Z">
    <property type="taxonomic scope" value="Eukaryota"/>
</dbReference>
<dbReference type="InterPro" id="IPR011990">
    <property type="entry name" value="TPR-like_helical_dom_sf"/>
</dbReference>
<keyword evidence="6" id="KW-1185">Reference proteome</keyword>
<evidence type="ECO:0000256" key="2">
    <source>
        <dbReference type="ARBA" id="ARBA00022946"/>
    </source>
</evidence>
<dbReference type="OrthoDB" id="185373at2759"/>
<dbReference type="OMA" id="LYYGHEM"/>
<keyword evidence="2" id="KW-0809">Transit peptide</keyword>
<dbReference type="AlphaFoldDB" id="M2NHF7"/>
<dbReference type="RefSeq" id="XP_007674697.1">
    <property type="nucleotide sequence ID" value="XM_007676507.1"/>
</dbReference>
<comment type="subcellular location">
    <subcellularLocation>
        <location evidence="1">Mitochondrion</location>
    </subcellularLocation>
</comment>
<protein>
    <submittedName>
        <fullName evidence="5">Uncharacterized protein</fullName>
    </submittedName>
</protein>
<evidence type="ECO:0000313" key="6">
    <source>
        <dbReference type="Proteomes" id="UP000011761"/>
    </source>
</evidence>
<name>M2NHF7_BAUPA</name>
<dbReference type="Proteomes" id="UP000011761">
    <property type="component" value="Unassembled WGS sequence"/>
</dbReference>
<dbReference type="GeneID" id="19116382"/>
<feature type="region of interest" description="Disordered" evidence="4">
    <location>
        <begin position="629"/>
        <end position="661"/>
    </location>
</feature>
<dbReference type="KEGG" id="bcom:BAUCODRAFT_67671"/>
<organism evidence="5 6">
    <name type="scientific">Baudoinia panamericana (strain UAMH 10762)</name>
    <name type="common">Angels' share fungus</name>
    <name type="synonym">Baudoinia compniacensis (strain UAMH 10762)</name>
    <dbReference type="NCBI Taxonomy" id="717646"/>
    <lineage>
        <taxon>Eukaryota</taxon>
        <taxon>Fungi</taxon>
        <taxon>Dikarya</taxon>
        <taxon>Ascomycota</taxon>
        <taxon>Pezizomycotina</taxon>
        <taxon>Dothideomycetes</taxon>
        <taxon>Dothideomycetidae</taxon>
        <taxon>Mycosphaerellales</taxon>
        <taxon>Teratosphaeriaceae</taxon>
        <taxon>Baudoinia</taxon>
    </lineage>
</organism>
<dbReference type="GO" id="GO:0005739">
    <property type="term" value="C:mitochondrion"/>
    <property type="evidence" value="ECO:0007669"/>
    <property type="project" value="UniProtKB-SubCell"/>
</dbReference>
<dbReference type="STRING" id="717646.M2NHF7"/>
<accession>M2NHF7</accession>
<sequence length="661" mass="74795">MTASAFTKPQDEDWDSQQHLWQQFEQTDEPVAAAAGEGREVSHSADYAEETPRIYDDALLDVDYAADLPRALAKGEVDLTARCLYAASRADDLEFVRSLPESTFSEVVRLLQPAHLMADLAHAYVEVSDATRKAFGLPSMASIAGQYSQIVSAIVSMRRSADVPLTLADYIVLLRSARDLGKPEMARAAWRDLHLDGHTPNIQCYNYYMASEVFGDLHNAAARHKTRVVPFFMLARQRPTRGSMFRAFRTGSGGSREVVTEIFRDMLNSGVIANEESFRLLITAAAREGELSTVKSTLRKVWNIDVDGLLAGKDESDILPKELETESPLYPTPKLLFTVAQAFAINHDIPTALRLVDFIARHYNLPINRAIWAQLFEWTFVLAVPRTGIKARTDGTRQGKLPQQSVMELWDTMTSAPYFVEPTMGMYNHLIKNLFYRGMTSVMLDKMAEGLHLYRKSYGEARARFAALKAAANVDEQESANGSDSLEKLALQWKAAEVNRIRNRFWCKRWVRLLLGSLMPQHPSFVAQDLSLREIPSVLWTWRNLLPSKVQYETTGGIIELQMRSQPEIDQVQVKWAVHRTRREETLKRIPLLTSEEWLRNQRPDHGLPARLADNARLVNWVKQQAKNPMTSERTLAEAEEGEEADIDADEDENSMIMPVV</sequence>
<dbReference type="Gene3D" id="1.25.40.10">
    <property type="entry name" value="Tetratricopeptide repeat domain"/>
    <property type="match status" value="1"/>
</dbReference>
<reference evidence="5 6" key="1">
    <citation type="journal article" date="2012" name="PLoS Pathog.">
        <title>Diverse lifestyles and strategies of plant pathogenesis encoded in the genomes of eighteen Dothideomycetes fungi.</title>
        <authorList>
            <person name="Ohm R.A."/>
            <person name="Feau N."/>
            <person name="Henrissat B."/>
            <person name="Schoch C.L."/>
            <person name="Horwitz B.A."/>
            <person name="Barry K.W."/>
            <person name="Condon B.J."/>
            <person name="Copeland A.C."/>
            <person name="Dhillon B."/>
            <person name="Glaser F."/>
            <person name="Hesse C.N."/>
            <person name="Kosti I."/>
            <person name="LaButti K."/>
            <person name="Lindquist E.A."/>
            <person name="Lucas S."/>
            <person name="Salamov A.A."/>
            <person name="Bradshaw R.E."/>
            <person name="Ciuffetti L."/>
            <person name="Hamelin R.C."/>
            <person name="Kema G.H.J."/>
            <person name="Lawrence C."/>
            <person name="Scott J.A."/>
            <person name="Spatafora J.W."/>
            <person name="Turgeon B.G."/>
            <person name="de Wit P.J.G.M."/>
            <person name="Zhong S."/>
            <person name="Goodwin S.B."/>
            <person name="Grigoriev I.V."/>
        </authorList>
    </citation>
    <scope>NUCLEOTIDE SEQUENCE [LARGE SCALE GENOMIC DNA]</scope>
    <source>
        <strain evidence="5 6">UAMH 10762</strain>
    </source>
</reference>
<proteinExistence type="predicted"/>
<dbReference type="EMBL" id="KB445553">
    <property type="protein sequence ID" value="EMC98460.1"/>
    <property type="molecule type" value="Genomic_DNA"/>
</dbReference>
<dbReference type="HOGENOM" id="CLU_018824_0_0_1"/>
<keyword evidence="3" id="KW-0496">Mitochondrion</keyword>
<evidence type="ECO:0000256" key="4">
    <source>
        <dbReference type="SAM" id="MobiDB-lite"/>
    </source>
</evidence>